<keyword evidence="2" id="KW-1185">Reference proteome</keyword>
<name>A0ABR4MT11_9PEZI</name>
<dbReference type="EMBL" id="JABSNW010000001">
    <property type="protein sequence ID" value="KAL2891408.1"/>
    <property type="molecule type" value="Genomic_DNA"/>
</dbReference>
<accession>A0ABR4MT11</accession>
<dbReference type="Proteomes" id="UP001610728">
    <property type="component" value="Unassembled WGS sequence"/>
</dbReference>
<dbReference type="InterPro" id="IPR036397">
    <property type="entry name" value="RNaseH_sf"/>
</dbReference>
<dbReference type="RefSeq" id="XP_070862588.1">
    <property type="nucleotide sequence ID" value="XM_070999794.1"/>
</dbReference>
<gene>
    <name evidence="1" type="ORF">HOO65_010766</name>
</gene>
<dbReference type="GeneID" id="98115012"/>
<protein>
    <submittedName>
        <fullName evidence="1">Double-stranded RNA/RNA-DNA hybrid binding protein</fullName>
    </submittedName>
</protein>
<reference evidence="1 2" key="1">
    <citation type="submission" date="2020-05" db="EMBL/GenBank/DDBJ databases">
        <title>Ceratocystis lukuohia genome.</title>
        <authorList>
            <person name="Harrington T.C."/>
            <person name="Kim K."/>
            <person name="Mayers C.G."/>
        </authorList>
    </citation>
    <scope>NUCLEOTIDE SEQUENCE [LARGE SCALE GENOMIC DNA]</scope>
    <source>
        <strain evidence="1 2">C4212</strain>
    </source>
</reference>
<dbReference type="Gene3D" id="3.30.420.10">
    <property type="entry name" value="Ribonuclease H-like superfamily/Ribonuclease H"/>
    <property type="match status" value="1"/>
</dbReference>
<evidence type="ECO:0000313" key="1">
    <source>
        <dbReference type="EMBL" id="KAL2891408.1"/>
    </source>
</evidence>
<proteinExistence type="predicted"/>
<organism evidence="1 2">
    <name type="scientific">Ceratocystis lukuohia</name>
    <dbReference type="NCBI Taxonomy" id="2019550"/>
    <lineage>
        <taxon>Eukaryota</taxon>
        <taxon>Fungi</taxon>
        <taxon>Dikarya</taxon>
        <taxon>Ascomycota</taxon>
        <taxon>Pezizomycotina</taxon>
        <taxon>Sordariomycetes</taxon>
        <taxon>Hypocreomycetidae</taxon>
        <taxon>Microascales</taxon>
        <taxon>Ceratocystidaceae</taxon>
        <taxon>Ceratocystis</taxon>
    </lineage>
</organism>
<evidence type="ECO:0000313" key="2">
    <source>
        <dbReference type="Proteomes" id="UP001610728"/>
    </source>
</evidence>
<comment type="caution">
    <text evidence="1">The sequence shown here is derived from an EMBL/GenBank/DDBJ whole genome shotgun (WGS) entry which is preliminary data.</text>
</comment>
<sequence length="84" mass="8859">MHSRLAQTCSATSESHNAIWAYSDGSRNSDGDTGTGCAVYYPGKVLAQGKRSCGRHREVADAEAIAGLKAVRAATEVAPHKRKA</sequence>